<dbReference type="PANTHER" id="PTHR43198">
    <property type="entry name" value="BIFUNCTIONAL TH2 PROTEIN"/>
    <property type="match status" value="1"/>
</dbReference>
<dbReference type="Proteomes" id="UP000003379">
    <property type="component" value="Unassembled WGS sequence"/>
</dbReference>
<dbReference type="EMBL" id="AFZG01000039">
    <property type="protein sequence ID" value="EHL18837.1"/>
    <property type="molecule type" value="Genomic_DNA"/>
</dbReference>
<accession>G9XDZ6</accession>
<dbReference type="PANTHER" id="PTHR43198:SF2">
    <property type="entry name" value="SI:CH1073-67J19.1-RELATED"/>
    <property type="match status" value="1"/>
</dbReference>
<dbReference type="SUPFAM" id="SSF48613">
    <property type="entry name" value="Heme oxygenase-like"/>
    <property type="match status" value="1"/>
</dbReference>
<keyword evidence="9" id="KW-0175">Coiled coil</keyword>
<comment type="caution">
    <text evidence="11">The sequence shown here is derived from an EMBL/GenBank/DDBJ whole genome shotgun (WGS) entry which is preliminary data.</text>
</comment>
<evidence type="ECO:0000256" key="1">
    <source>
        <dbReference type="ARBA" id="ARBA00001881"/>
    </source>
</evidence>
<dbReference type="GO" id="GO:0050334">
    <property type="term" value="F:thiaminase activity"/>
    <property type="evidence" value="ECO:0007669"/>
    <property type="project" value="UniProtKB-EC"/>
</dbReference>
<dbReference type="AlphaFoldDB" id="G9XDZ6"/>
<dbReference type="Gene3D" id="1.20.910.10">
    <property type="entry name" value="Heme oxygenase-like"/>
    <property type="match status" value="1"/>
</dbReference>
<evidence type="ECO:0000256" key="6">
    <source>
        <dbReference type="ARBA" id="ARBA00013647"/>
    </source>
</evidence>
<name>G9XDZ6_9FIRM</name>
<evidence type="ECO:0000313" key="12">
    <source>
        <dbReference type="Proteomes" id="UP000003379"/>
    </source>
</evidence>
<proteinExistence type="inferred from homology"/>
<evidence type="ECO:0000313" key="11">
    <source>
        <dbReference type="EMBL" id="EHL18837.1"/>
    </source>
</evidence>
<gene>
    <name evidence="11" type="ORF">HMPREF9628_02019</name>
</gene>
<comment type="similarity">
    <text evidence="3">Belongs to the TenA family.</text>
</comment>
<comment type="pathway">
    <text evidence="2">Cofactor biosynthesis; thiamine diphosphate biosynthesis.</text>
</comment>
<evidence type="ECO:0000256" key="7">
    <source>
        <dbReference type="ARBA" id="ARBA00022977"/>
    </source>
</evidence>
<dbReference type="HOGENOM" id="CLU_077537_3_0_9"/>
<dbReference type="InterPro" id="IPR016084">
    <property type="entry name" value="Haem_Oase-like_multi-hlx"/>
</dbReference>
<comment type="catalytic activity">
    <reaction evidence="1">
        <text>4-amino-5-aminomethyl-2-methylpyrimidine + H2O = 4-amino-5-hydroxymethyl-2-methylpyrimidine + NH4(+)</text>
        <dbReference type="Rhea" id="RHEA:31799"/>
        <dbReference type="ChEBI" id="CHEBI:15377"/>
        <dbReference type="ChEBI" id="CHEBI:16892"/>
        <dbReference type="ChEBI" id="CHEBI:28938"/>
        <dbReference type="ChEBI" id="CHEBI:63416"/>
        <dbReference type="EC" id="3.5.99.2"/>
    </reaction>
</comment>
<evidence type="ECO:0000256" key="2">
    <source>
        <dbReference type="ARBA" id="ARBA00004948"/>
    </source>
</evidence>
<evidence type="ECO:0000256" key="4">
    <source>
        <dbReference type="ARBA" id="ARBA00011881"/>
    </source>
</evidence>
<evidence type="ECO:0000259" key="10">
    <source>
        <dbReference type="Pfam" id="PF03070"/>
    </source>
</evidence>
<dbReference type="GO" id="GO:0005829">
    <property type="term" value="C:cytosol"/>
    <property type="evidence" value="ECO:0007669"/>
    <property type="project" value="TreeGrafter"/>
</dbReference>
<dbReference type="EC" id="3.5.99.2" evidence="5"/>
<dbReference type="GO" id="GO:0009229">
    <property type="term" value="P:thiamine diphosphate biosynthetic process"/>
    <property type="evidence" value="ECO:0007669"/>
    <property type="project" value="UniProtKB-UniPathway"/>
</dbReference>
<evidence type="ECO:0000256" key="3">
    <source>
        <dbReference type="ARBA" id="ARBA00010264"/>
    </source>
</evidence>
<dbReference type="GO" id="GO:0009228">
    <property type="term" value="P:thiamine biosynthetic process"/>
    <property type="evidence" value="ECO:0007669"/>
    <property type="project" value="UniProtKB-KW"/>
</dbReference>
<reference evidence="11 12" key="1">
    <citation type="submission" date="2011-08" db="EMBL/GenBank/DDBJ databases">
        <title>The Genome Sequence of Eubacteriaceae bacterium CM5.</title>
        <authorList>
            <consortium name="The Broad Institute Genome Sequencing Platform"/>
            <person name="Earl A."/>
            <person name="Ward D."/>
            <person name="Feldgarden M."/>
            <person name="Gevers D."/>
            <person name="Sizova M."/>
            <person name="Hazen A."/>
            <person name="Epstein S."/>
            <person name="Young S.K."/>
            <person name="Zeng Q."/>
            <person name="Gargeya S."/>
            <person name="Fitzgerald M."/>
            <person name="Haas B."/>
            <person name="Abouelleil A."/>
            <person name="Alvarado L."/>
            <person name="Arachchi H.M."/>
            <person name="Berlin A."/>
            <person name="Brown A."/>
            <person name="Chapman S.B."/>
            <person name="Chen Z."/>
            <person name="Dunbar C."/>
            <person name="Freedman E."/>
            <person name="Gearin G."/>
            <person name="Gellesch M."/>
            <person name="Goldberg J."/>
            <person name="Griggs A."/>
            <person name="Gujja S."/>
            <person name="Heiman D."/>
            <person name="Howarth C."/>
            <person name="Larson L."/>
            <person name="Lui A."/>
            <person name="MacDonald P.J.P."/>
            <person name="Montmayeur A."/>
            <person name="Murphy C."/>
            <person name="Neiman D."/>
            <person name="Pearson M."/>
            <person name="Priest M."/>
            <person name="Roberts A."/>
            <person name="Saif S."/>
            <person name="Shea T."/>
            <person name="Shenoy N."/>
            <person name="Sisk P."/>
            <person name="Stolte C."/>
            <person name="Sykes S."/>
            <person name="Wortman J."/>
            <person name="Nusbaum C."/>
            <person name="Birren B."/>
        </authorList>
    </citation>
    <scope>NUCLEOTIDE SEQUENCE [LARGE SCALE GENOMIC DNA]</scope>
    <source>
        <strain evidence="11 12">CM5</strain>
    </source>
</reference>
<comment type="catalytic activity">
    <reaction evidence="8">
        <text>thiamine + H2O = 5-(2-hydroxyethyl)-4-methylthiazole + 4-amino-5-hydroxymethyl-2-methylpyrimidine + H(+)</text>
        <dbReference type="Rhea" id="RHEA:17509"/>
        <dbReference type="ChEBI" id="CHEBI:15377"/>
        <dbReference type="ChEBI" id="CHEBI:15378"/>
        <dbReference type="ChEBI" id="CHEBI:16892"/>
        <dbReference type="ChEBI" id="CHEBI:17957"/>
        <dbReference type="ChEBI" id="CHEBI:18385"/>
        <dbReference type="EC" id="3.5.99.2"/>
    </reaction>
</comment>
<dbReference type="RefSeq" id="WP_009529850.1">
    <property type="nucleotide sequence ID" value="NZ_JH414623.1"/>
</dbReference>
<protein>
    <recommendedName>
        <fullName evidence="6">Aminopyrimidine aminohydrolase</fullName>
        <ecNumber evidence="5">3.5.99.2</ecNumber>
    </recommendedName>
</protein>
<feature type="coiled-coil region" evidence="9">
    <location>
        <begin position="168"/>
        <end position="195"/>
    </location>
</feature>
<comment type="subunit">
    <text evidence="4">Homotetramer.</text>
</comment>
<dbReference type="NCBIfam" id="TIGR04306">
    <property type="entry name" value="salvage_TenA"/>
    <property type="match status" value="1"/>
</dbReference>
<dbReference type="InterPro" id="IPR027574">
    <property type="entry name" value="Thiaminase_II"/>
</dbReference>
<dbReference type="UniPathway" id="UPA00060"/>
<dbReference type="InterPro" id="IPR050967">
    <property type="entry name" value="Thiamine_Salvage_TenA"/>
</dbReference>
<keyword evidence="7" id="KW-0784">Thiamine biosynthesis</keyword>
<dbReference type="InterPro" id="IPR004305">
    <property type="entry name" value="Thiaminase-2/PQQC"/>
</dbReference>
<evidence type="ECO:0000256" key="8">
    <source>
        <dbReference type="ARBA" id="ARBA00048337"/>
    </source>
</evidence>
<dbReference type="CDD" id="cd19361">
    <property type="entry name" value="TenA_C_HP1287-like"/>
    <property type="match status" value="1"/>
</dbReference>
<sequence length="223" mass="26468">MKLSEILFNSVEHIWNSYLTHPFITKMADGTLEIEKFKYYMLQDYVYLKDYIKVFAVGSTKSDEFDEIKFFCDNMYAVLDETYKVHIPYMKRLGITEKDIMNVKPHIDNTSYTKYMLYEGQNGNMLSCLIAILSCSWSYAFISKKIVEKNKSCLENETYGEWFNGYYCKEYQETNEKLIQKVDNLSNNLSQKTIDKLTEIFVNCSIYEAKFWDLAYDSKNYLN</sequence>
<dbReference type="STRING" id="796937.HMPREF9630_01639"/>
<organism evidence="11 12">
    <name type="scientific">Peptoanaerobacter stomatis</name>
    <dbReference type="NCBI Taxonomy" id="796937"/>
    <lineage>
        <taxon>Bacteria</taxon>
        <taxon>Bacillati</taxon>
        <taxon>Bacillota</taxon>
        <taxon>Clostridia</taxon>
        <taxon>Peptostreptococcales</taxon>
        <taxon>Filifactoraceae</taxon>
        <taxon>Peptoanaerobacter</taxon>
    </lineage>
</organism>
<feature type="domain" description="Thiaminase-2/PQQC" evidence="10">
    <location>
        <begin position="10"/>
        <end position="217"/>
    </location>
</feature>
<evidence type="ECO:0000256" key="9">
    <source>
        <dbReference type="SAM" id="Coils"/>
    </source>
</evidence>
<evidence type="ECO:0000256" key="5">
    <source>
        <dbReference type="ARBA" id="ARBA00012684"/>
    </source>
</evidence>
<dbReference type="Pfam" id="PF03070">
    <property type="entry name" value="TENA_THI-4"/>
    <property type="match status" value="1"/>
</dbReference>